<organism evidence="2 3">
    <name type="scientific">Pseudomonas putida</name>
    <name type="common">Arthrobacter siderocapsulatus</name>
    <dbReference type="NCBI Taxonomy" id="303"/>
    <lineage>
        <taxon>Bacteria</taxon>
        <taxon>Pseudomonadati</taxon>
        <taxon>Pseudomonadota</taxon>
        <taxon>Gammaproteobacteria</taxon>
        <taxon>Pseudomonadales</taxon>
        <taxon>Pseudomonadaceae</taxon>
        <taxon>Pseudomonas</taxon>
    </lineage>
</organism>
<sequence>MKPTTPLTEAQQQAYDFLCAFQDANGFPPTMKELAEGLQYRSANAAHEVMKRLEIKGVVKRDRNQARSIQIVGLQAEGVVKADNTPGHMLTLLELAVSSRNPRRGHACILGNAEKFADSLLSQAIPFSKNAQFLFRNFTFIEGHFQKLYAKVEGLSSARQKCDAAISVLIKTFMPSAEIAESLNRDIDVATGKTFQSQFRILRFFDALAHLFEGDSELYLEFLRTHPAIRASM</sequence>
<evidence type="ECO:0000259" key="1">
    <source>
        <dbReference type="Pfam" id="PF01726"/>
    </source>
</evidence>
<accession>A0A8I1EHC2</accession>
<protein>
    <recommendedName>
        <fullName evidence="1">LexA repressor DNA-binding domain-containing protein</fullName>
    </recommendedName>
</protein>
<evidence type="ECO:0000313" key="2">
    <source>
        <dbReference type="EMBL" id="MBI6885178.1"/>
    </source>
</evidence>
<dbReference type="InterPro" id="IPR006199">
    <property type="entry name" value="LexA_DNA-bd_dom"/>
</dbReference>
<dbReference type="Gene3D" id="1.10.10.10">
    <property type="entry name" value="Winged helix-like DNA-binding domain superfamily/Winged helix DNA-binding domain"/>
    <property type="match status" value="1"/>
</dbReference>
<feature type="domain" description="LexA repressor DNA-binding" evidence="1">
    <location>
        <begin position="5"/>
        <end position="67"/>
    </location>
</feature>
<proteinExistence type="predicted"/>
<dbReference type="InterPro" id="IPR036388">
    <property type="entry name" value="WH-like_DNA-bd_sf"/>
</dbReference>
<reference evidence="2" key="1">
    <citation type="submission" date="2020-12" db="EMBL/GenBank/DDBJ databases">
        <title>Enhanced detection system for hospital associated transmission using whole genome sequencing surveillance.</title>
        <authorList>
            <person name="Harrison L.H."/>
            <person name="Van Tyne D."/>
            <person name="Marsh J.W."/>
            <person name="Griffith M.P."/>
            <person name="Snyder D.J."/>
            <person name="Cooper V.S."/>
            <person name="Mustapha M."/>
        </authorList>
    </citation>
    <scope>NUCLEOTIDE SEQUENCE</scope>
    <source>
        <strain evidence="2">PSB00042</strain>
    </source>
</reference>
<name>A0A8I1EHC2_PSEPU</name>
<comment type="caution">
    <text evidence="2">The sequence shown here is derived from an EMBL/GenBank/DDBJ whole genome shotgun (WGS) entry which is preliminary data.</text>
</comment>
<gene>
    <name evidence="2" type="ORF">JEU22_14780</name>
</gene>
<dbReference type="AlphaFoldDB" id="A0A8I1EHC2"/>
<dbReference type="SUPFAM" id="SSF46785">
    <property type="entry name" value="Winged helix' DNA-binding domain"/>
    <property type="match status" value="1"/>
</dbReference>
<dbReference type="InterPro" id="IPR036390">
    <property type="entry name" value="WH_DNA-bd_sf"/>
</dbReference>
<dbReference type="Pfam" id="PF01726">
    <property type="entry name" value="LexA_DNA_bind"/>
    <property type="match status" value="1"/>
</dbReference>
<evidence type="ECO:0000313" key="3">
    <source>
        <dbReference type="Proteomes" id="UP000637061"/>
    </source>
</evidence>
<dbReference type="GO" id="GO:0006508">
    <property type="term" value="P:proteolysis"/>
    <property type="evidence" value="ECO:0007669"/>
    <property type="project" value="InterPro"/>
</dbReference>
<dbReference type="EMBL" id="JAEHTE010000015">
    <property type="protein sequence ID" value="MBI6885178.1"/>
    <property type="molecule type" value="Genomic_DNA"/>
</dbReference>
<dbReference type="GO" id="GO:0004252">
    <property type="term" value="F:serine-type endopeptidase activity"/>
    <property type="evidence" value="ECO:0007669"/>
    <property type="project" value="InterPro"/>
</dbReference>
<dbReference type="RefSeq" id="WP_198747580.1">
    <property type="nucleotide sequence ID" value="NZ_JAEHTE010000015.1"/>
</dbReference>
<dbReference type="Proteomes" id="UP000637061">
    <property type="component" value="Unassembled WGS sequence"/>
</dbReference>